<gene>
    <name evidence="1" type="ORF">EVAR_8352_1</name>
</gene>
<organism evidence="1 2">
    <name type="scientific">Eumeta variegata</name>
    <name type="common">Bagworm moth</name>
    <name type="synonym">Eumeta japonica</name>
    <dbReference type="NCBI Taxonomy" id="151549"/>
    <lineage>
        <taxon>Eukaryota</taxon>
        <taxon>Metazoa</taxon>
        <taxon>Ecdysozoa</taxon>
        <taxon>Arthropoda</taxon>
        <taxon>Hexapoda</taxon>
        <taxon>Insecta</taxon>
        <taxon>Pterygota</taxon>
        <taxon>Neoptera</taxon>
        <taxon>Endopterygota</taxon>
        <taxon>Lepidoptera</taxon>
        <taxon>Glossata</taxon>
        <taxon>Ditrysia</taxon>
        <taxon>Tineoidea</taxon>
        <taxon>Psychidae</taxon>
        <taxon>Oiketicinae</taxon>
        <taxon>Eumeta</taxon>
    </lineage>
</organism>
<dbReference type="AlphaFoldDB" id="A0A4C1VD34"/>
<dbReference type="Proteomes" id="UP000299102">
    <property type="component" value="Unassembled WGS sequence"/>
</dbReference>
<proteinExistence type="predicted"/>
<name>A0A4C1VD34_EUMVA</name>
<protein>
    <submittedName>
        <fullName evidence="1">Uncharacterized protein</fullName>
    </submittedName>
</protein>
<keyword evidence="2" id="KW-1185">Reference proteome</keyword>
<sequence length="157" mass="16708">MHRSGDALRKRAGRSHLSTPAGVFAGEHLTETIAPKSTTGVQYNARYSAALNSCERCYAQSTLSARSGAVSGGRGRRAAAGGARACDTRIDTSEKAKIEITGRNLYALCFFSAIYHKKCAVRGGAAGASFVLRQTAEAPPLGRGRGAFAVRRRRRYA</sequence>
<comment type="caution">
    <text evidence="1">The sequence shown here is derived from an EMBL/GenBank/DDBJ whole genome shotgun (WGS) entry which is preliminary data.</text>
</comment>
<dbReference type="EMBL" id="BGZK01000319">
    <property type="protein sequence ID" value="GBP36519.1"/>
    <property type="molecule type" value="Genomic_DNA"/>
</dbReference>
<reference evidence="1 2" key="1">
    <citation type="journal article" date="2019" name="Commun. Biol.">
        <title>The bagworm genome reveals a unique fibroin gene that provides high tensile strength.</title>
        <authorList>
            <person name="Kono N."/>
            <person name="Nakamura H."/>
            <person name="Ohtoshi R."/>
            <person name="Tomita M."/>
            <person name="Numata K."/>
            <person name="Arakawa K."/>
        </authorList>
    </citation>
    <scope>NUCLEOTIDE SEQUENCE [LARGE SCALE GENOMIC DNA]</scope>
</reference>
<evidence type="ECO:0000313" key="1">
    <source>
        <dbReference type="EMBL" id="GBP36519.1"/>
    </source>
</evidence>
<evidence type="ECO:0000313" key="2">
    <source>
        <dbReference type="Proteomes" id="UP000299102"/>
    </source>
</evidence>
<accession>A0A4C1VD34</accession>